<organism evidence="1 2">
    <name type="scientific">Nitrosospira multiformis</name>
    <dbReference type="NCBI Taxonomy" id="1231"/>
    <lineage>
        <taxon>Bacteria</taxon>
        <taxon>Pseudomonadati</taxon>
        <taxon>Pseudomonadota</taxon>
        <taxon>Betaproteobacteria</taxon>
        <taxon>Nitrosomonadales</taxon>
        <taxon>Nitrosomonadaceae</taxon>
        <taxon>Nitrosospira</taxon>
    </lineage>
</organism>
<dbReference type="OrthoDB" id="8548491at2"/>
<reference evidence="1 2" key="1">
    <citation type="submission" date="2016-10" db="EMBL/GenBank/DDBJ databases">
        <authorList>
            <person name="de Groot N.N."/>
        </authorList>
    </citation>
    <scope>NUCLEOTIDE SEQUENCE [LARGE SCALE GENOMIC DNA]</scope>
    <source>
        <strain evidence="1 2">Nl7</strain>
    </source>
</reference>
<name>A0A1I0G9R8_9PROT</name>
<dbReference type="Gene3D" id="3.40.50.300">
    <property type="entry name" value="P-loop containing nucleotide triphosphate hydrolases"/>
    <property type="match status" value="1"/>
</dbReference>
<dbReference type="EMBL" id="FOHI01000012">
    <property type="protein sequence ID" value="SET67601.1"/>
    <property type="molecule type" value="Genomic_DNA"/>
</dbReference>
<dbReference type="Proteomes" id="UP000183339">
    <property type="component" value="Unassembled WGS sequence"/>
</dbReference>
<dbReference type="SUPFAM" id="SSF52540">
    <property type="entry name" value="P-loop containing nucleoside triphosphate hydrolases"/>
    <property type="match status" value="1"/>
</dbReference>
<sequence>MTDLESIPKLTLFALASGRSGTSYLADFFSKNVQQCYSTHEPYLIPGNPVLFGKPIDWNTRRDDNALLPVLMRKCGFIAKCKEPVYFESNHAFLKAFDRHAGALLKNVGFVHLVRHPAKVAKSELLREQLIRKVRMPFVDYKSDTGDRYFRWALTGKEAIYQHYAEHTLSRFQFYLLQWIEIEYRTMQLLKQNQWQDRVFFIDVDAQLKDERVLRRMLQFFDLRHKPAFDMNLRRNKTPFVGSTVITPQDEREIQEVMQNLPANYKTMLKREPYSKCSGWETFRQIIFP</sequence>
<evidence type="ECO:0000313" key="1">
    <source>
        <dbReference type="EMBL" id="SET67601.1"/>
    </source>
</evidence>
<dbReference type="InterPro" id="IPR027417">
    <property type="entry name" value="P-loop_NTPase"/>
</dbReference>
<evidence type="ECO:0000313" key="2">
    <source>
        <dbReference type="Proteomes" id="UP000183339"/>
    </source>
</evidence>
<proteinExistence type="predicted"/>
<evidence type="ECO:0008006" key="3">
    <source>
        <dbReference type="Google" id="ProtNLM"/>
    </source>
</evidence>
<gene>
    <name evidence="1" type="ORF">SAMN05216412_11250</name>
</gene>
<protein>
    <recommendedName>
        <fullName evidence="3">Sulfotransferase family protein</fullName>
    </recommendedName>
</protein>
<accession>A0A1I0G9R8</accession>
<dbReference type="AlphaFoldDB" id="A0A1I0G9R8"/>